<protein>
    <recommendedName>
        <fullName evidence="4">Major facilitator superfamily (MFS) profile domain-containing protein</fullName>
    </recommendedName>
</protein>
<evidence type="ECO:0000256" key="1">
    <source>
        <dbReference type="SAM" id="Phobius"/>
    </source>
</evidence>
<dbReference type="HOGENOM" id="CLU_1696719_0_0_1"/>
<organism evidence="2 3">
    <name type="scientific">Thermothelomyces thermophilus (strain ATCC 42464 / BCRC 31852 / DSM 1799)</name>
    <name type="common">Sporotrichum thermophile</name>
    <dbReference type="NCBI Taxonomy" id="573729"/>
    <lineage>
        <taxon>Eukaryota</taxon>
        <taxon>Fungi</taxon>
        <taxon>Dikarya</taxon>
        <taxon>Ascomycota</taxon>
        <taxon>Pezizomycotina</taxon>
        <taxon>Sordariomycetes</taxon>
        <taxon>Sordariomycetidae</taxon>
        <taxon>Sordariales</taxon>
        <taxon>Chaetomiaceae</taxon>
        <taxon>Thermothelomyces</taxon>
    </lineage>
</organism>
<feature type="transmembrane region" description="Helical" evidence="1">
    <location>
        <begin position="92"/>
        <end position="112"/>
    </location>
</feature>
<keyword evidence="3" id="KW-1185">Reference proteome</keyword>
<dbReference type="EMBL" id="CP003007">
    <property type="protein sequence ID" value="AEO61200.1"/>
    <property type="molecule type" value="Genomic_DNA"/>
</dbReference>
<dbReference type="KEGG" id="mtm:MYCTH_2130352"/>
<dbReference type="GeneID" id="11506245"/>
<feature type="transmembrane region" description="Helical" evidence="1">
    <location>
        <begin position="124"/>
        <end position="144"/>
    </location>
</feature>
<dbReference type="SUPFAM" id="SSF103473">
    <property type="entry name" value="MFS general substrate transporter"/>
    <property type="match status" value="1"/>
</dbReference>
<dbReference type="InterPro" id="IPR036259">
    <property type="entry name" value="MFS_trans_sf"/>
</dbReference>
<name>G2QMM0_THET4</name>
<proteinExistence type="predicted"/>
<keyword evidence="1" id="KW-0472">Membrane</keyword>
<evidence type="ECO:0000313" key="3">
    <source>
        <dbReference type="Proteomes" id="UP000007322"/>
    </source>
</evidence>
<sequence>MTSVGEWPYIGGFTDTSLAFYIAAIFNAGSTLGRILPNALSDRIGVFNAMAPLTLPLASSYSACSPGVVIALPPLCFRVLTENKAMIGTRTGQGFAIGGLGLLLAGPSAGAILGTVEPRNWTGLWVYGGVTLCAVGLILFGLRFMKSGLALMVKC</sequence>
<accession>G2QMM0</accession>
<evidence type="ECO:0000313" key="2">
    <source>
        <dbReference type="EMBL" id="AEO61200.1"/>
    </source>
</evidence>
<keyword evidence="1" id="KW-1133">Transmembrane helix</keyword>
<gene>
    <name evidence="2" type="ORF">MYCTH_2130352</name>
</gene>
<evidence type="ECO:0008006" key="4">
    <source>
        <dbReference type="Google" id="ProtNLM"/>
    </source>
</evidence>
<dbReference type="OMA" id="YGGITIM"/>
<feature type="transmembrane region" description="Helical" evidence="1">
    <location>
        <begin position="60"/>
        <end position="80"/>
    </location>
</feature>
<dbReference type="Proteomes" id="UP000007322">
    <property type="component" value="Chromosome 6"/>
</dbReference>
<dbReference type="AlphaFoldDB" id="G2QMM0"/>
<dbReference type="RefSeq" id="XP_003666445.1">
    <property type="nucleotide sequence ID" value="XM_003666397.1"/>
</dbReference>
<dbReference type="InParanoid" id="G2QMM0"/>
<dbReference type="eggNOG" id="KOG2504">
    <property type="taxonomic scope" value="Eukaryota"/>
</dbReference>
<reference evidence="2 3" key="1">
    <citation type="journal article" date="2011" name="Nat. Biotechnol.">
        <title>Comparative genomic analysis of the thermophilic biomass-degrading fungi Myceliophthora thermophila and Thielavia terrestris.</title>
        <authorList>
            <person name="Berka R.M."/>
            <person name="Grigoriev I.V."/>
            <person name="Otillar R."/>
            <person name="Salamov A."/>
            <person name="Grimwood J."/>
            <person name="Reid I."/>
            <person name="Ishmael N."/>
            <person name="John T."/>
            <person name="Darmond C."/>
            <person name="Moisan M.-C."/>
            <person name="Henrissat B."/>
            <person name="Coutinho P.M."/>
            <person name="Lombard V."/>
            <person name="Natvig D.O."/>
            <person name="Lindquist E."/>
            <person name="Schmutz J."/>
            <person name="Lucas S."/>
            <person name="Harris P."/>
            <person name="Powlowski J."/>
            <person name="Bellemare A."/>
            <person name="Taylor D."/>
            <person name="Butler G."/>
            <person name="de Vries R.P."/>
            <person name="Allijn I.E."/>
            <person name="van den Brink J."/>
            <person name="Ushinsky S."/>
            <person name="Storms R."/>
            <person name="Powell A.J."/>
            <person name="Paulsen I.T."/>
            <person name="Elbourne L.D.H."/>
            <person name="Baker S.E."/>
            <person name="Magnuson J."/>
            <person name="LaBoissiere S."/>
            <person name="Clutterbuck A.J."/>
            <person name="Martinez D."/>
            <person name="Wogulis M."/>
            <person name="de Leon A.L."/>
            <person name="Rey M.W."/>
            <person name="Tsang A."/>
        </authorList>
    </citation>
    <scope>NUCLEOTIDE SEQUENCE [LARGE SCALE GENOMIC DNA]</scope>
    <source>
        <strain evidence="3">ATCC 42464 / BCRC 31852 / DSM 1799</strain>
    </source>
</reference>
<dbReference type="VEuPathDB" id="FungiDB:MYCTH_2130352"/>
<keyword evidence="1" id="KW-0812">Transmembrane</keyword>
<dbReference type="OrthoDB" id="6509908at2759"/>